<organism evidence="2">
    <name type="scientific">Candidatus Berkiella cookevillensis</name>
    <dbReference type="NCBI Taxonomy" id="437022"/>
    <lineage>
        <taxon>Bacteria</taxon>
        <taxon>Pseudomonadati</taxon>
        <taxon>Pseudomonadota</taxon>
        <taxon>Gammaproteobacteria</taxon>
        <taxon>Candidatus Berkiellales</taxon>
        <taxon>Candidatus Berkiellaceae</taxon>
        <taxon>Candidatus Berkiella</taxon>
    </lineage>
</organism>
<evidence type="ECO:0000313" key="3">
    <source>
        <dbReference type="EMBL" id="MCS5709249.1"/>
    </source>
</evidence>
<accession>A0A0Q9YC08</accession>
<evidence type="ECO:0000313" key="2">
    <source>
        <dbReference type="EMBL" id="KRG18140.1"/>
    </source>
</evidence>
<dbReference type="EMBL" id="LKHV01000009">
    <property type="protein sequence ID" value="KRG18140.1"/>
    <property type="molecule type" value="Genomic_DNA"/>
</dbReference>
<proteinExistence type="predicted"/>
<evidence type="ECO:0000313" key="4">
    <source>
        <dbReference type="Proteomes" id="UP000051494"/>
    </source>
</evidence>
<dbReference type="RefSeq" id="WP_057624964.1">
    <property type="nucleotide sequence ID" value="NZ_LKHV02000001.1"/>
</dbReference>
<gene>
    <name evidence="3" type="ORF">CC99x_010060</name>
    <name evidence="2" type="ORF">CC99x_01852</name>
</gene>
<protein>
    <submittedName>
        <fullName evidence="2">Uncharacterized protein</fullName>
    </submittedName>
</protein>
<dbReference type="Proteomes" id="UP000051494">
    <property type="component" value="Unassembled WGS sequence"/>
</dbReference>
<feature type="compositionally biased region" description="Polar residues" evidence="1">
    <location>
        <begin position="140"/>
        <end position="150"/>
    </location>
</feature>
<dbReference type="AlphaFoldDB" id="A0A0Q9YC08"/>
<keyword evidence="4" id="KW-1185">Reference proteome</keyword>
<reference evidence="3" key="3">
    <citation type="submission" date="2021-06" db="EMBL/GenBank/DDBJ databases">
        <title>Genomic Description and Analysis of Intracellular Bacteria, Candidatus Berkiella cookevillensis and Candidatus Berkiella aquae.</title>
        <authorList>
            <person name="Kidane D.T."/>
            <person name="Mehari Y.T."/>
            <person name="Rice F.C."/>
            <person name="Arivett B.A."/>
            <person name="Farone A.L."/>
            <person name="Berk S.G."/>
            <person name="Farone M.B."/>
        </authorList>
    </citation>
    <scope>NUCLEOTIDE SEQUENCE</scope>
    <source>
        <strain evidence="3">CC99</strain>
    </source>
</reference>
<feature type="region of interest" description="Disordered" evidence="1">
    <location>
        <begin position="129"/>
        <end position="150"/>
    </location>
</feature>
<feature type="compositionally biased region" description="Acidic residues" evidence="1">
    <location>
        <begin position="129"/>
        <end position="138"/>
    </location>
</feature>
<comment type="caution">
    <text evidence="2">The sequence shown here is derived from an EMBL/GenBank/DDBJ whole genome shotgun (WGS) entry which is preliminary data.</text>
</comment>
<reference evidence="2" key="1">
    <citation type="submission" date="2015-09" db="EMBL/GenBank/DDBJ databases">
        <title>Draft Genome Sequences of Two Novel Amoeba-resistant Intranuclear Bacteria, Candidatus Berkiella cookevillensis and Candidatus Berkiella aquae.</title>
        <authorList>
            <person name="Mehari Y.T."/>
            <person name="Arivett B.A."/>
            <person name="Farone A.L."/>
            <person name="Gunderson J.H."/>
            <person name="Farone M.B."/>
        </authorList>
    </citation>
    <scope>NUCLEOTIDE SEQUENCE [LARGE SCALE GENOMIC DNA]</scope>
    <source>
        <strain evidence="2">CC99</strain>
    </source>
</reference>
<name>A0A0Q9YC08_9GAMM</name>
<dbReference type="EMBL" id="LKHV02000001">
    <property type="protein sequence ID" value="MCS5709249.1"/>
    <property type="molecule type" value="Genomic_DNA"/>
</dbReference>
<reference evidence="3" key="2">
    <citation type="journal article" date="2016" name="Genome Announc.">
        <title>Draft Genome Sequences of Two Novel Amoeba-Resistant Intranuclear Bacteria, 'Candidatus Berkiella cookevillensis' and 'Candidatus Berkiella aquae'.</title>
        <authorList>
            <person name="Mehari Y.T."/>
            <person name="Arivett B.A."/>
            <person name="Farone A.L."/>
            <person name="Gunderson J.H."/>
            <person name="Farone M.B."/>
        </authorList>
    </citation>
    <scope>NUCLEOTIDE SEQUENCE</scope>
    <source>
        <strain evidence="3">CC99</strain>
    </source>
</reference>
<sequence>MSLNATSFIETCVSATETLNFGVFLSKSLVARLIVILKDAFLQEKNIAVLKTFVENARAQDLRFSNDEIEAVMQNTTKPYLCNEFINTIGDYFDEGSCTEEDLQSEFVIQLCTQFNKVFSSATTKESYDDSSIEEEPTVEAQSKRQVLFA</sequence>
<evidence type="ECO:0000256" key="1">
    <source>
        <dbReference type="SAM" id="MobiDB-lite"/>
    </source>
</evidence>